<name>A0A0C3AMA4_PILCF</name>
<keyword evidence="2" id="KW-1185">Reference proteome</keyword>
<dbReference type="InParanoid" id="A0A0C3AMA4"/>
<dbReference type="EMBL" id="KN833052">
    <property type="protein sequence ID" value="KIM75033.1"/>
    <property type="molecule type" value="Genomic_DNA"/>
</dbReference>
<gene>
    <name evidence="1" type="ORF">PILCRDRAFT_690931</name>
</gene>
<sequence length="443" mass="50290">MPSSDESPAIKTLKKQCQEGLDSARQMRSRPIENAQFTGYTIETANEAPIGRARAMQQELRLAEYFKSSAWALIYASNEYQKGVHAMINMPSYVQRSIKPTAISCLCSAVMYEQRGVTVILDDVMFEMRANGAWPDAGAKKVLEEASKRLSTSAWDSVRPALDVTVKSWIVTGFQHFMLCRFDTAVAFYHSAFDVLLSGQDIWKDVSPADRGHIFDMTFVRGVKRIYMLALFEAFASGGKLNSAYKFEEILQLAHEIIAEVKANPPEPGNTYDPAFVCSFWDNTLGDAYSMLGYHNLETGQLPSMKAKKAQKHFMEAAKYYLQAAEAYPKDDERHVQFLSVAIQAYWRRGTPLRLTHLLSERMCEDKALAEGIWLTQLTTKVSWIIEKVVEFKEECDKAIAKGKMNLDDIVQPECMNSVEESPGAFSLYKGIYHWKWKVYKTR</sequence>
<reference evidence="2" key="2">
    <citation type="submission" date="2015-01" db="EMBL/GenBank/DDBJ databases">
        <title>Evolutionary Origins and Diversification of the Mycorrhizal Mutualists.</title>
        <authorList>
            <consortium name="DOE Joint Genome Institute"/>
            <consortium name="Mycorrhizal Genomics Consortium"/>
            <person name="Kohler A."/>
            <person name="Kuo A."/>
            <person name="Nagy L.G."/>
            <person name="Floudas D."/>
            <person name="Copeland A."/>
            <person name="Barry K.W."/>
            <person name="Cichocki N."/>
            <person name="Veneault-Fourrey C."/>
            <person name="LaButti K."/>
            <person name="Lindquist E.A."/>
            <person name="Lipzen A."/>
            <person name="Lundell T."/>
            <person name="Morin E."/>
            <person name="Murat C."/>
            <person name="Riley R."/>
            <person name="Ohm R."/>
            <person name="Sun H."/>
            <person name="Tunlid A."/>
            <person name="Henrissat B."/>
            <person name="Grigoriev I.V."/>
            <person name="Hibbett D.S."/>
            <person name="Martin F."/>
        </authorList>
    </citation>
    <scope>NUCLEOTIDE SEQUENCE [LARGE SCALE GENOMIC DNA]</scope>
    <source>
        <strain evidence="2">F 1598</strain>
    </source>
</reference>
<accession>A0A0C3AMA4</accession>
<dbReference type="STRING" id="765440.A0A0C3AMA4"/>
<dbReference type="Proteomes" id="UP000054166">
    <property type="component" value="Unassembled WGS sequence"/>
</dbReference>
<proteinExistence type="predicted"/>
<reference evidence="1 2" key="1">
    <citation type="submission" date="2014-04" db="EMBL/GenBank/DDBJ databases">
        <authorList>
            <consortium name="DOE Joint Genome Institute"/>
            <person name="Kuo A."/>
            <person name="Tarkka M."/>
            <person name="Buscot F."/>
            <person name="Kohler A."/>
            <person name="Nagy L.G."/>
            <person name="Floudas D."/>
            <person name="Copeland A."/>
            <person name="Barry K.W."/>
            <person name="Cichocki N."/>
            <person name="Veneault-Fourrey C."/>
            <person name="LaButti K."/>
            <person name="Lindquist E.A."/>
            <person name="Lipzen A."/>
            <person name="Lundell T."/>
            <person name="Morin E."/>
            <person name="Murat C."/>
            <person name="Sun H."/>
            <person name="Tunlid A."/>
            <person name="Henrissat B."/>
            <person name="Grigoriev I.V."/>
            <person name="Hibbett D.S."/>
            <person name="Martin F."/>
            <person name="Nordberg H.P."/>
            <person name="Cantor M.N."/>
            <person name="Hua S.X."/>
        </authorList>
    </citation>
    <scope>NUCLEOTIDE SEQUENCE [LARGE SCALE GENOMIC DNA]</scope>
    <source>
        <strain evidence="1 2">F 1598</strain>
    </source>
</reference>
<evidence type="ECO:0000313" key="2">
    <source>
        <dbReference type="Proteomes" id="UP000054166"/>
    </source>
</evidence>
<dbReference type="AlphaFoldDB" id="A0A0C3AMA4"/>
<evidence type="ECO:0000313" key="1">
    <source>
        <dbReference type="EMBL" id="KIM75033.1"/>
    </source>
</evidence>
<dbReference type="HOGENOM" id="CLU_037233_0_0_1"/>
<protein>
    <submittedName>
        <fullName evidence="1">Uncharacterized protein</fullName>
    </submittedName>
</protein>
<organism evidence="1 2">
    <name type="scientific">Piloderma croceum (strain F 1598)</name>
    <dbReference type="NCBI Taxonomy" id="765440"/>
    <lineage>
        <taxon>Eukaryota</taxon>
        <taxon>Fungi</taxon>
        <taxon>Dikarya</taxon>
        <taxon>Basidiomycota</taxon>
        <taxon>Agaricomycotina</taxon>
        <taxon>Agaricomycetes</taxon>
        <taxon>Agaricomycetidae</taxon>
        <taxon>Atheliales</taxon>
        <taxon>Atheliaceae</taxon>
        <taxon>Piloderma</taxon>
    </lineage>
</organism>
<dbReference type="OrthoDB" id="2423701at2759"/>